<dbReference type="InterPro" id="IPR053735">
    <property type="entry name" value="Type_III_TA_endoRNase"/>
</dbReference>
<dbReference type="Gene3D" id="3.10.129.130">
    <property type="match status" value="1"/>
</dbReference>
<keyword evidence="2" id="KW-1185">Reference proteome</keyword>
<dbReference type="GO" id="GO:0003723">
    <property type="term" value="F:RNA binding"/>
    <property type="evidence" value="ECO:0007669"/>
    <property type="project" value="InterPro"/>
</dbReference>
<dbReference type="GO" id="GO:0004521">
    <property type="term" value="F:RNA endonuclease activity"/>
    <property type="evidence" value="ECO:0007669"/>
    <property type="project" value="InterPro"/>
</dbReference>
<evidence type="ECO:0008006" key="3">
    <source>
        <dbReference type="Google" id="ProtNLM"/>
    </source>
</evidence>
<proteinExistence type="predicted"/>
<protein>
    <recommendedName>
        <fullName evidence="3">Type III toxin-antitoxin system ToxN/AbiQ family toxin</fullName>
    </recommendedName>
</protein>
<name>A0A1S6ITS3_9FIRM</name>
<reference evidence="1 2" key="1">
    <citation type="journal article" date="2016" name="Int. J. Syst. Evol. Microbiol.">
        <title>Desulfotomaculum ferrireducens sp. nov., a moderately thermophilic sulfate-reducing and dissimilatory Fe(III)-reducing bacterium isolated from compost.</title>
        <authorList>
            <person name="Yang G."/>
            <person name="Guo J."/>
            <person name="Zhuang L."/>
            <person name="Yuan Y."/>
            <person name="Zhou S."/>
        </authorList>
    </citation>
    <scope>NUCLEOTIDE SEQUENCE [LARGE SCALE GENOMIC DNA]</scope>
    <source>
        <strain evidence="1 2">GSS09</strain>
    </source>
</reference>
<dbReference type="Proteomes" id="UP000189464">
    <property type="component" value="Chromosome"/>
</dbReference>
<evidence type="ECO:0000313" key="1">
    <source>
        <dbReference type="EMBL" id="AQS58164.1"/>
    </source>
</evidence>
<accession>A0A1S6ITS3</accession>
<dbReference type="EMBL" id="CP019698">
    <property type="protein sequence ID" value="AQS58164.1"/>
    <property type="molecule type" value="Genomic_DNA"/>
</dbReference>
<dbReference type="KEGG" id="dfg:B0537_03080"/>
<evidence type="ECO:0000313" key="2">
    <source>
        <dbReference type="Proteomes" id="UP000189464"/>
    </source>
</evidence>
<gene>
    <name evidence="1" type="ORF">B0537_03080</name>
</gene>
<dbReference type="RefSeq" id="WP_077713129.1">
    <property type="nucleotide sequence ID" value="NZ_CP019698.1"/>
</dbReference>
<dbReference type="OrthoDB" id="1655812at2"/>
<dbReference type="InterPro" id="IPR025911">
    <property type="entry name" value="ToxN/AbiQ_toxin"/>
</dbReference>
<organism evidence="1 2">
    <name type="scientific">Desulforamulus ferrireducens</name>
    <dbReference type="NCBI Taxonomy" id="1833852"/>
    <lineage>
        <taxon>Bacteria</taxon>
        <taxon>Bacillati</taxon>
        <taxon>Bacillota</taxon>
        <taxon>Clostridia</taxon>
        <taxon>Eubacteriales</taxon>
        <taxon>Peptococcaceae</taxon>
        <taxon>Desulforamulus</taxon>
    </lineage>
</organism>
<sequence>MSKFKFYDIDENYIDYLKTFDHQVPNIRYSKYNKFFCGIILQVGQHNYFAPVTSLTKKQRTNFLIYDKGRTVSSIRFSFMVPAVPEVVTVKDFSKLPQTYRDLLNAELKYCNQNVDKIYKKAEEVYKIGTNSNHPLFYTCCNFKLLEEKSIEYLSLIANRQVAATDENQSPS</sequence>
<dbReference type="Pfam" id="PF13958">
    <property type="entry name" value="ToxN_toxin"/>
    <property type="match status" value="1"/>
</dbReference>
<dbReference type="AlphaFoldDB" id="A0A1S6ITS3"/>